<dbReference type="GO" id="GO:0008270">
    <property type="term" value="F:zinc ion binding"/>
    <property type="evidence" value="ECO:0007669"/>
    <property type="project" value="InterPro"/>
</dbReference>
<organism evidence="11 12">
    <name type="scientific">Corynebacterium lipophilum</name>
    <dbReference type="NCBI Taxonomy" id="2804918"/>
    <lineage>
        <taxon>Bacteria</taxon>
        <taxon>Bacillati</taxon>
        <taxon>Actinomycetota</taxon>
        <taxon>Actinomycetes</taxon>
        <taxon>Mycobacteriales</taxon>
        <taxon>Corynebacteriaceae</taxon>
        <taxon>Corynebacterium</taxon>
    </lineage>
</organism>
<keyword evidence="8 9" id="KW-0482">Metalloprotease</keyword>
<accession>A0AAW5HR07</accession>
<dbReference type="GO" id="GO:0006508">
    <property type="term" value="P:proteolysis"/>
    <property type="evidence" value="ECO:0007669"/>
    <property type="project" value="UniProtKB-KW"/>
</dbReference>
<dbReference type="InterPro" id="IPR023358">
    <property type="entry name" value="Peptidase_M18_dom2"/>
</dbReference>
<keyword evidence="3 9" id="KW-0031">Aminopeptidase</keyword>
<keyword evidence="5 9" id="KW-0479">Metal-binding</keyword>
<dbReference type="PANTHER" id="PTHR28570:SF3">
    <property type="entry name" value="ASPARTYL AMINOPEPTIDASE"/>
    <property type="match status" value="1"/>
</dbReference>
<dbReference type="Proteomes" id="UP001205920">
    <property type="component" value="Unassembled WGS sequence"/>
</dbReference>
<dbReference type="NCBIfam" id="NF002759">
    <property type="entry name" value="PRK02813.1"/>
    <property type="match status" value="1"/>
</dbReference>
<evidence type="ECO:0000256" key="8">
    <source>
        <dbReference type="ARBA" id="ARBA00023049"/>
    </source>
</evidence>
<comment type="similarity">
    <text evidence="2 9">Belongs to the peptidase M18 family.</text>
</comment>
<evidence type="ECO:0000256" key="3">
    <source>
        <dbReference type="ARBA" id="ARBA00022438"/>
    </source>
</evidence>
<dbReference type="Gene3D" id="2.30.250.10">
    <property type="entry name" value="Aminopeptidase i, Domain 2"/>
    <property type="match status" value="1"/>
</dbReference>
<comment type="cofactor">
    <cofactor evidence="1 10">
        <name>Zn(2+)</name>
        <dbReference type="ChEBI" id="CHEBI:29105"/>
    </cofactor>
</comment>
<dbReference type="GO" id="GO:0008237">
    <property type="term" value="F:metallopeptidase activity"/>
    <property type="evidence" value="ECO:0007669"/>
    <property type="project" value="UniProtKB-KW"/>
</dbReference>
<reference evidence="11 12" key="1">
    <citation type="submission" date="2021-01" db="EMBL/GenBank/DDBJ databases">
        <title>Identification and Characterization of Corynebacterium sp.</title>
        <authorList>
            <person name="Luo Q."/>
            <person name="Qu P."/>
            <person name="Chen Q."/>
        </authorList>
    </citation>
    <scope>NUCLEOTIDE SEQUENCE [LARGE SCALE GENOMIC DNA]</scope>
    <source>
        <strain evidence="11 12">MC-18</strain>
    </source>
</reference>
<dbReference type="EC" id="3.4.11.-" evidence="10"/>
<dbReference type="Pfam" id="PF02127">
    <property type="entry name" value="Peptidase_M18"/>
    <property type="match status" value="1"/>
</dbReference>
<dbReference type="SUPFAM" id="SSF101821">
    <property type="entry name" value="Aminopeptidase/glucanase lid domain"/>
    <property type="match status" value="1"/>
</dbReference>
<proteinExistence type="inferred from homology"/>
<evidence type="ECO:0000313" key="11">
    <source>
        <dbReference type="EMBL" id="MCO6393714.1"/>
    </source>
</evidence>
<dbReference type="Gene3D" id="3.40.630.10">
    <property type="entry name" value="Zn peptidases"/>
    <property type="match status" value="1"/>
</dbReference>
<evidence type="ECO:0000256" key="6">
    <source>
        <dbReference type="ARBA" id="ARBA00022801"/>
    </source>
</evidence>
<evidence type="ECO:0000313" key="12">
    <source>
        <dbReference type="Proteomes" id="UP001205920"/>
    </source>
</evidence>
<evidence type="ECO:0000256" key="9">
    <source>
        <dbReference type="RuleBase" id="RU004386"/>
    </source>
</evidence>
<dbReference type="RefSeq" id="WP_252930885.1">
    <property type="nucleotide sequence ID" value="NZ_JAEUWV010000001.1"/>
</dbReference>
<evidence type="ECO:0000256" key="10">
    <source>
        <dbReference type="RuleBase" id="RU004387"/>
    </source>
</evidence>
<evidence type="ECO:0000256" key="7">
    <source>
        <dbReference type="ARBA" id="ARBA00022833"/>
    </source>
</evidence>
<keyword evidence="12" id="KW-1185">Reference proteome</keyword>
<gene>
    <name evidence="11" type="ORF">JMN37_01765</name>
</gene>
<evidence type="ECO:0000256" key="4">
    <source>
        <dbReference type="ARBA" id="ARBA00022670"/>
    </source>
</evidence>
<dbReference type="PRINTS" id="PR00932">
    <property type="entry name" value="AMINO1PTASE"/>
</dbReference>
<name>A0AAW5HR07_9CORY</name>
<dbReference type="GO" id="GO:0005737">
    <property type="term" value="C:cytoplasm"/>
    <property type="evidence" value="ECO:0007669"/>
    <property type="project" value="UniProtKB-ARBA"/>
</dbReference>
<dbReference type="GO" id="GO:0004177">
    <property type="term" value="F:aminopeptidase activity"/>
    <property type="evidence" value="ECO:0007669"/>
    <property type="project" value="UniProtKB-KW"/>
</dbReference>
<protein>
    <recommendedName>
        <fullName evidence="10">M18 family aminopeptidase</fullName>
        <ecNumber evidence="10">3.4.11.-</ecNumber>
    </recommendedName>
</protein>
<keyword evidence="7 9" id="KW-0862">Zinc</keyword>
<dbReference type="InterPro" id="IPR001948">
    <property type="entry name" value="Peptidase_M18"/>
</dbReference>
<evidence type="ECO:0000256" key="2">
    <source>
        <dbReference type="ARBA" id="ARBA00008290"/>
    </source>
</evidence>
<dbReference type="AlphaFoldDB" id="A0AAW5HR07"/>
<evidence type="ECO:0000256" key="1">
    <source>
        <dbReference type="ARBA" id="ARBA00001947"/>
    </source>
</evidence>
<evidence type="ECO:0000256" key="5">
    <source>
        <dbReference type="ARBA" id="ARBA00022723"/>
    </source>
</evidence>
<dbReference type="EMBL" id="JAEUWV010000001">
    <property type="protein sequence ID" value="MCO6393714.1"/>
    <property type="molecule type" value="Genomic_DNA"/>
</dbReference>
<sequence>MTTSIDSFLRFLSASPSAFHAANQVRSLLVGKGFLDDASSTASPTTPGGHVAVEGGAVVAWWIPEEFDSETSRFRVVGSHTDSPGLMVKPRPDVEGEGVHQVAVEVYGGPILQSWFDRDLAFAGRVVDSSGKTHLVNTGPIARVPNLAIHLYRADTPPVERQQHTQPVLGVDRPLLEVIGEQIGLDGEQVVAHELISVDTQEGAVIGDMLMAGRLDNLSSVWASLEALIEAQREATHSDVLVLVAFNHEEVGSNSPTGAAGPLLERFLRRIASGLGVNDFLSLCARSSMISADAAHAVHPNYATKHDPSHRPLLNAGPVLKVNANQRYASDAETEATWLRACEAACVPNQVFVGNNDVPCGSTIGPIAATRLGIPTVDVGVPLLSMHSAREMCGVEDMKWFVQAIHAFYTDARV</sequence>
<keyword evidence="4 9" id="KW-0645">Protease</keyword>
<dbReference type="PANTHER" id="PTHR28570">
    <property type="entry name" value="ASPARTYL AMINOPEPTIDASE"/>
    <property type="match status" value="1"/>
</dbReference>
<keyword evidence="6 9" id="KW-0378">Hydrolase</keyword>
<comment type="caution">
    <text evidence="11">The sequence shown here is derived from an EMBL/GenBank/DDBJ whole genome shotgun (WGS) entry which is preliminary data.</text>
</comment>
<dbReference type="SUPFAM" id="SSF53187">
    <property type="entry name" value="Zn-dependent exopeptidases"/>
    <property type="match status" value="1"/>
</dbReference>